<dbReference type="Proteomes" id="UP000276133">
    <property type="component" value="Unassembled WGS sequence"/>
</dbReference>
<name>A0A3M7RFH2_BRAPC</name>
<evidence type="ECO:0000256" key="1">
    <source>
        <dbReference type="SAM" id="Phobius"/>
    </source>
</evidence>
<keyword evidence="3" id="KW-1185">Reference proteome</keyword>
<gene>
    <name evidence="2" type="ORF">BpHYR1_014707</name>
</gene>
<evidence type="ECO:0000313" key="3">
    <source>
        <dbReference type="Proteomes" id="UP000276133"/>
    </source>
</evidence>
<feature type="transmembrane region" description="Helical" evidence="1">
    <location>
        <begin position="72"/>
        <end position="90"/>
    </location>
</feature>
<comment type="caution">
    <text evidence="2">The sequence shown here is derived from an EMBL/GenBank/DDBJ whole genome shotgun (WGS) entry which is preliminary data.</text>
</comment>
<protein>
    <submittedName>
        <fullName evidence="2">Uncharacterized protein</fullName>
    </submittedName>
</protein>
<proteinExistence type="predicted"/>
<organism evidence="2 3">
    <name type="scientific">Brachionus plicatilis</name>
    <name type="common">Marine rotifer</name>
    <name type="synonym">Brachionus muelleri</name>
    <dbReference type="NCBI Taxonomy" id="10195"/>
    <lineage>
        <taxon>Eukaryota</taxon>
        <taxon>Metazoa</taxon>
        <taxon>Spiralia</taxon>
        <taxon>Gnathifera</taxon>
        <taxon>Rotifera</taxon>
        <taxon>Eurotatoria</taxon>
        <taxon>Monogononta</taxon>
        <taxon>Pseudotrocha</taxon>
        <taxon>Ploima</taxon>
        <taxon>Brachionidae</taxon>
        <taxon>Brachionus</taxon>
    </lineage>
</organism>
<accession>A0A3M7RFH2</accession>
<feature type="transmembrane region" description="Helical" evidence="1">
    <location>
        <begin position="30"/>
        <end position="51"/>
    </location>
</feature>
<keyword evidence="1" id="KW-1133">Transmembrane helix</keyword>
<evidence type="ECO:0000313" key="2">
    <source>
        <dbReference type="EMBL" id="RNA22260.1"/>
    </source>
</evidence>
<sequence length="103" mass="11525">MQLKIKGTARVMNEINAKTIETEPATMSQIGIFGSIGHLSIFVAPITIIDIGNICFKQTDLDGRFRISFDQIIIYYFTFTAAFLKGYGSIKINWNNINSNTKA</sequence>
<keyword evidence="1" id="KW-0472">Membrane</keyword>
<dbReference type="EMBL" id="REGN01003502">
    <property type="protein sequence ID" value="RNA22260.1"/>
    <property type="molecule type" value="Genomic_DNA"/>
</dbReference>
<keyword evidence="1" id="KW-0812">Transmembrane</keyword>
<dbReference type="AlphaFoldDB" id="A0A3M7RFH2"/>
<reference evidence="2 3" key="1">
    <citation type="journal article" date="2018" name="Sci. Rep.">
        <title>Genomic signatures of local adaptation to the degree of environmental predictability in rotifers.</title>
        <authorList>
            <person name="Franch-Gras L."/>
            <person name="Hahn C."/>
            <person name="Garcia-Roger E.M."/>
            <person name="Carmona M.J."/>
            <person name="Serra M."/>
            <person name="Gomez A."/>
        </authorList>
    </citation>
    <scope>NUCLEOTIDE SEQUENCE [LARGE SCALE GENOMIC DNA]</scope>
    <source>
        <strain evidence="2">HYR1</strain>
    </source>
</reference>